<sequence length="398" mass="42772">MATEARDAAIRDAKRYVREIVRNDWVFEPSSEPGVPSFSSPPTPDQDVLHWRQREYDSSGSELEPQPSPAISPVGGQQHASDLTSPLGTPLSDDSERRRKRRRQMEEEMQWNAGLRTWVERRDAWSGALSRDEIRAREAKTQQAATPTTSSSELLQNAPVPSATTAATPPLSATSATSQNDLALRTEASLSIAENEGALPRPPSRGEEPSTAAEQPPPPPPAGDDENQGGGESSSSADTGLTQPDSTHQQTSSEDPFIPVVSSLISNDNPIRASITPAMYPSIYSKVVIQGLTPTVPINLADVTKAMVQGWKSDGQWPPKPSSIVLQDTATVRPKPEEPAAAAGDKPPSSPESKRRSGVASAVRKVFHFSGFHPHHPFHRRGSSSQQNEGGAEGGVNQ</sequence>
<evidence type="ECO:0000313" key="4">
    <source>
        <dbReference type="Proteomes" id="UP001143548"/>
    </source>
</evidence>
<dbReference type="Proteomes" id="UP001143548">
    <property type="component" value="Unassembled WGS sequence"/>
</dbReference>
<accession>A0A9W6DK32</accession>
<proteinExistence type="predicted"/>
<gene>
    <name evidence="3" type="ORF">AbraCBS73388_009979</name>
</gene>
<feature type="compositionally biased region" description="Polar residues" evidence="1">
    <location>
        <begin position="233"/>
        <end position="254"/>
    </location>
</feature>
<feature type="compositionally biased region" description="Basic residues" evidence="1">
    <location>
        <begin position="373"/>
        <end position="382"/>
    </location>
</feature>
<protein>
    <recommendedName>
        <fullName evidence="2">Gag1-like clamp domain-containing protein</fullName>
    </recommendedName>
</protein>
<name>A0A9W6DK32_9EURO</name>
<evidence type="ECO:0000256" key="1">
    <source>
        <dbReference type="SAM" id="MobiDB-lite"/>
    </source>
</evidence>
<feature type="domain" description="Gag1-like clamp" evidence="2">
    <location>
        <begin position="95"/>
        <end position="318"/>
    </location>
</feature>
<feature type="compositionally biased region" description="Polar residues" evidence="1">
    <location>
        <begin position="78"/>
        <end position="87"/>
    </location>
</feature>
<dbReference type="InterPro" id="IPR025124">
    <property type="entry name" value="Gag1-like_clamp"/>
</dbReference>
<organism evidence="3 4">
    <name type="scientific">Aspergillus brasiliensis</name>
    <dbReference type="NCBI Taxonomy" id="319629"/>
    <lineage>
        <taxon>Eukaryota</taxon>
        <taxon>Fungi</taxon>
        <taxon>Dikarya</taxon>
        <taxon>Ascomycota</taxon>
        <taxon>Pezizomycotina</taxon>
        <taxon>Eurotiomycetes</taxon>
        <taxon>Eurotiomycetidae</taxon>
        <taxon>Eurotiales</taxon>
        <taxon>Aspergillaceae</taxon>
        <taxon>Aspergillus</taxon>
        <taxon>Aspergillus subgen. Circumdati</taxon>
    </lineage>
</organism>
<dbReference type="PANTHER" id="PTHR28065:SF1">
    <property type="entry name" value="DUF4050 DOMAIN-CONTAINING PROTEIN"/>
    <property type="match status" value="1"/>
</dbReference>
<dbReference type="PANTHER" id="PTHR28065">
    <property type="entry name" value="FREQUENIN"/>
    <property type="match status" value="1"/>
</dbReference>
<evidence type="ECO:0000313" key="3">
    <source>
        <dbReference type="EMBL" id="GKZ17662.1"/>
    </source>
</evidence>
<feature type="region of interest" description="Disordered" evidence="1">
    <location>
        <begin position="312"/>
        <end position="398"/>
    </location>
</feature>
<dbReference type="AlphaFoldDB" id="A0A9W6DK32"/>
<reference evidence="3" key="1">
    <citation type="submission" date="2022-07" db="EMBL/GenBank/DDBJ databases">
        <title>Taxonomy of Aspergillus series Nigri: significant species reduction supported by multi-species coalescent approaches.</title>
        <authorList>
            <person name="Bian C."/>
            <person name="Kusuya Y."/>
            <person name="Sklenar F."/>
            <person name="D'hooge E."/>
            <person name="Yaguchi T."/>
            <person name="Takahashi H."/>
            <person name="Hubka V."/>
        </authorList>
    </citation>
    <scope>NUCLEOTIDE SEQUENCE</scope>
    <source>
        <strain evidence="3">CBS 733.88</strain>
    </source>
</reference>
<dbReference type="EMBL" id="BROQ01000007">
    <property type="protein sequence ID" value="GKZ17662.1"/>
    <property type="molecule type" value="Genomic_DNA"/>
</dbReference>
<dbReference type="Pfam" id="PF13259">
    <property type="entry name" value="clamp_Gag1-like"/>
    <property type="match status" value="1"/>
</dbReference>
<evidence type="ECO:0000259" key="2">
    <source>
        <dbReference type="Pfam" id="PF13259"/>
    </source>
</evidence>
<feature type="region of interest" description="Disordered" evidence="1">
    <location>
        <begin position="27"/>
        <end position="256"/>
    </location>
</feature>
<feature type="compositionally biased region" description="Low complexity" evidence="1">
    <location>
        <begin position="141"/>
        <end position="178"/>
    </location>
</feature>
<feature type="compositionally biased region" description="Basic and acidic residues" evidence="1">
    <location>
        <begin position="47"/>
        <end position="57"/>
    </location>
</feature>
<dbReference type="InterPro" id="IPR053274">
    <property type="entry name" value="Fluconazole_resistance"/>
</dbReference>
<comment type="caution">
    <text evidence="3">The sequence shown here is derived from an EMBL/GenBank/DDBJ whole genome shotgun (WGS) entry which is preliminary data.</text>
</comment>
<feature type="compositionally biased region" description="Basic and acidic residues" evidence="1">
    <location>
        <begin position="118"/>
        <end position="140"/>
    </location>
</feature>